<protein>
    <recommendedName>
        <fullName evidence="1">RNase H type-1 domain-containing protein</fullName>
    </recommendedName>
</protein>
<sequence>MGIGVPPSLAGCLHHSSSAPRAPPPGWIKFKVDGSLSPSGRASFRMVARNDRDALIFVVGFPMLHWDPGEVEPAAVLALRKLIPPSLYGVHMAIMEGDCSSLMDSCAAGLRRGDWSVMVDGEEDFSFLSGFPQLQFQHIGREANRAADFCARFALRENFVWLDVDSTHSEFAELIRADLDDML</sequence>
<dbReference type="Pfam" id="PF13456">
    <property type="entry name" value="RVT_3"/>
    <property type="match status" value="1"/>
</dbReference>
<dbReference type="InterPro" id="IPR053151">
    <property type="entry name" value="RNase_H-like"/>
</dbReference>
<proteinExistence type="predicted"/>
<organism evidence="2 3">
    <name type="scientific">Platanthera guangdongensis</name>
    <dbReference type="NCBI Taxonomy" id="2320717"/>
    <lineage>
        <taxon>Eukaryota</taxon>
        <taxon>Viridiplantae</taxon>
        <taxon>Streptophyta</taxon>
        <taxon>Embryophyta</taxon>
        <taxon>Tracheophyta</taxon>
        <taxon>Spermatophyta</taxon>
        <taxon>Magnoliopsida</taxon>
        <taxon>Liliopsida</taxon>
        <taxon>Asparagales</taxon>
        <taxon>Orchidaceae</taxon>
        <taxon>Orchidoideae</taxon>
        <taxon>Orchideae</taxon>
        <taxon>Orchidinae</taxon>
        <taxon>Platanthera</taxon>
    </lineage>
</organism>
<dbReference type="InterPro" id="IPR002156">
    <property type="entry name" value="RNaseH_domain"/>
</dbReference>
<evidence type="ECO:0000259" key="1">
    <source>
        <dbReference type="Pfam" id="PF13456"/>
    </source>
</evidence>
<accession>A0ABR2MNH0</accession>
<comment type="caution">
    <text evidence="2">The sequence shown here is derived from an EMBL/GenBank/DDBJ whole genome shotgun (WGS) entry which is preliminary data.</text>
</comment>
<keyword evidence="3" id="KW-1185">Reference proteome</keyword>
<reference evidence="2 3" key="1">
    <citation type="journal article" date="2022" name="Nat. Plants">
        <title>Genomes of leafy and leafless Platanthera orchids illuminate the evolution of mycoheterotrophy.</title>
        <authorList>
            <person name="Li M.H."/>
            <person name="Liu K.W."/>
            <person name="Li Z."/>
            <person name="Lu H.C."/>
            <person name="Ye Q.L."/>
            <person name="Zhang D."/>
            <person name="Wang J.Y."/>
            <person name="Li Y.F."/>
            <person name="Zhong Z.M."/>
            <person name="Liu X."/>
            <person name="Yu X."/>
            <person name="Liu D.K."/>
            <person name="Tu X.D."/>
            <person name="Liu B."/>
            <person name="Hao Y."/>
            <person name="Liao X.Y."/>
            <person name="Jiang Y.T."/>
            <person name="Sun W.H."/>
            <person name="Chen J."/>
            <person name="Chen Y.Q."/>
            <person name="Ai Y."/>
            <person name="Zhai J.W."/>
            <person name="Wu S.S."/>
            <person name="Zhou Z."/>
            <person name="Hsiao Y.Y."/>
            <person name="Wu W.L."/>
            <person name="Chen Y.Y."/>
            <person name="Lin Y.F."/>
            <person name="Hsu J.L."/>
            <person name="Li C.Y."/>
            <person name="Wang Z.W."/>
            <person name="Zhao X."/>
            <person name="Zhong W.Y."/>
            <person name="Ma X.K."/>
            <person name="Ma L."/>
            <person name="Huang J."/>
            <person name="Chen G.Z."/>
            <person name="Huang M.Z."/>
            <person name="Huang L."/>
            <person name="Peng D.H."/>
            <person name="Luo Y.B."/>
            <person name="Zou S.Q."/>
            <person name="Chen S.P."/>
            <person name="Lan S."/>
            <person name="Tsai W.C."/>
            <person name="Van de Peer Y."/>
            <person name="Liu Z.J."/>
        </authorList>
    </citation>
    <scope>NUCLEOTIDE SEQUENCE [LARGE SCALE GENOMIC DNA]</scope>
    <source>
        <strain evidence="2">Lor288</strain>
    </source>
</reference>
<dbReference type="Proteomes" id="UP001412067">
    <property type="component" value="Unassembled WGS sequence"/>
</dbReference>
<feature type="domain" description="RNase H type-1" evidence="1">
    <location>
        <begin position="32"/>
        <end position="154"/>
    </location>
</feature>
<evidence type="ECO:0000313" key="2">
    <source>
        <dbReference type="EMBL" id="KAK8965747.1"/>
    </source>
</evidence>
<dbReference type="InterPro" id="IPR012337">
    <property type="entry name" value="RNaseH-like_sf"/>
</dbReference>
<name>A0ABR2MNH0_9ASPA</name>
<dbReference type="EMBL" id="JBBWWR010000005">
    <property type="protein sequence ID" value="KAK8965747.1"/>
    <property type="molecule type" value="Genomic_DNA"/>
</dbReference>
<evidence type="ECO:0000313" key="3">
    <source>
        <dbReference type="Proteomes" id="UP001412067"/>
    </source>
</evidence>
<gene>
    <name evidence="2" type="ORF">KSP40_PGU005361</name>
</gene>
<dbReference type="PANTHER" id="PTHR47723">
    <property type="entry name" value="OS05G0353850 PROTEIN"/>
    <property type="match status" value="1"/>
</dbReference>
<dbReference type="SUPFAM" id="SSF53098">
    <property type="entry name" value="Ribonuclease H-like"/>
    <property type="match status" value="1"/>
</dbReference>
<dbReference type="PANTHER" id="PTHR47723:SF21">
    <property type="entry name" value="POLYNUCLEOTIDYL TRANSFERASE, RIBONUCLEASE H-LIKE SUPERFAMILY PROTEIN"/>
    <property type="match status" value="1"/>
</dbReference>